<proteinExistence type="predicted"/>
<comment type="caution">
    <text evidence="1">The sequence shown here is derived from an EMBL/GenBank/DDBJ whole genome shotgun (WGS) entry which is preliminary data.</text>
</comment>
<gene>
    <name evidence="1" type="ORF">ATPR_0882</name>
</gene>
<sequence>MEKAKPSPDIEKWADCLNWLTQCPQTSKTLSHSISTATTPGIFLAYRL</sequence>
<name>F7VBY3_9PROT</name>
<protein>
    <submittedName>
        <fullName evidence="1">Uncharacterized protein</fullName>
    </submittedName>
</protein>
<organism evidence="1 2">
    <name type="scientific">Acetobacter tropicalis NBRC 101654</name>
    <dbReference type="NCBI Taxonomy" id="749388"/>
    <lineage>
        <taxon>Bacteria</taxon>
        <taxon>Pseudomonadati</taxon>
        <taxon>Pseudomonadota</taxon>
        <taxon>Alphaproteobacteria</taxon>
        <taxon>Acetobacterales</taxon>
        <taxon>Acetobacteraceae</taxon>
        <taxon>Acetobacter</taxon>
    </lineage>
</organism>
<evidence type="ECO:0000313" key="1">
    <source>
        <dbReference type="EMBL" id="GAA07878.1"/>
    </source>
</evidence>
<dbReference type="EMBL" id="BABS01000017">
    <property type="protein sequence ID" value="GAA07878.1"/>
    <property type="molecule type" value="Genomic_DNA"/>
</dbReference>
<evidence type="ECO:0000313" key="2">
    <source>
        <dbReference type="Proteomes" id="UP000004319"/>
    </source>
</evidence>
<reference evidence="1 2" key="1">
    <citation type="journal article" date="2011" name="Biochem. Biophys. Res. Commun.">
        <title>Increased number of Arginine-based salt bridges contributes to the thermotolerance of thermotolerant acetic acid bacteria, Acetobacter tropicalis SKU1100.</title>
        <authorList>
            <person name="Matsutani M."/>
            <person name="Hirakawa H."/>
            <person name="Nishikura M."/>
            <person name="Soemphol W."/>
            <person name="Ali I.A.I."/>
            <person name="Yakushi T."/>
            <person name="Matsushita K."/>
        </authorList>
    </citation>
    <scope>NUCLEOTIDE SEQUENCE [LARGE SCALE GENOMIC DNA]</scope>
    <source>
        <strain evidence="1 2">NBRC 101654</strain>
    </source>
</reference>
<dbReference type="AlphaFoldDB" id="F7VBY3"/>
<dbReference type="Proteomes" id="UP000004319">
    <property type="component" value="Unassembled WGS sequence"/>
</dbReference>
<accession>F7VBY3</accession>